<accession>A0A426WZJ9</accession>
<evidence type="ECO:0000313" key="2">
    <source>
        <dbReference type="Proteomes" id="UP000287651"/>
    </source>
</evidence>
<name>A0A426WZJ9_ENSVE</name>
<reference evidence="1 2" key="1">
    <citation type="journal article" date="2014" name="Agronomy (Basel)">
        <title>A Draft Genome Sequence for Ensete ventricosum, the Drought-Tolerant Tree Against Hunger.</title>
        <authorList>
            <person name="Harrison J."/>
            <person name="Moore K.A."/>
            <person name="Paszkiewicz K."/>
            <person name="Jones T."/>
            <person name="Grant M."/>
            <person name="Ambacheew D."/>
            <person name="Muzemil S."/>
            <person name="Studholme D.J."/>
        </authorList>
    </citation>
    <scope>NUCLEOTIDE SEQUENCE [LARGE SCALE GENOMIC DNA]</scope>
</reference>
<dbReference type="AlphaFoldDB" id="A0A426WZJ9"/>
<dbReference type="Proteomes" id="UP000287651">
    <property type="component" value="Unassembled WGS sequence"/>
</dbReference>
<dbReference type="EMBL" id="AMZH03031093">
    <property type="protein sequence ID" value="RRT32649.1"/>
    <property type="molecule type" value="Genomic_DNA"/>
</dbReference>
<gene>
    <name evidence="1" type="ORF">B296_00054012</name>
</gene>
<evidence type="ECO:0000313" key="1">
    <source>
        <dbReference type="EMBL" id="RRT32649.1"/>
    </source>
</evidence>
<sequence>MGVLKPIKPLNSISLEVDGSSLHPCGVGDSIEPKIVLRVRDPPDRVSFFPSRKVNLHAWIIEIRDDTMGARREFAGGHQRFEQCYRELTENSPEVCWEVRREFTDRLSGARREFAGRMLEVRWEFAEGN</sequence>
<comment type="caution">
    <text evidence="1">The sequence shown here is derived from an EMBL/GenBank/DDBJ whole genome shotgun (WGS) entry which is preliminary data.</text>
</comment>
<protein>
    <submittedName>
        <fullName evidence="1">Uncharacterized protein</fullName>
    </submittedName>
</protein>
<organism evidence="1 2">
    <name type="scientific">Ensete ventricosum</name>
    <name type="common">Abyssinian banana</name>
    <name type="synonym">Musa ensete</name>
    <dbReference type="NCBI Taxonomy" id="4639"/>
    <lineage>
        <taxon>Eukaryota</taxon>
        <taxon>Viridiplantae</taxon>
        <taxon>Streptophyta</taxon>
        <taxon>Embryophyta</taxon>
        <taxon>Tracheophyta</taxon>
        <taxon>Spermatophyta</taxon>
        <taxon>Magnoliopsida</taxon>
        <taxon>Liliopsida</taxon>
        <taxon>Zingiberales</taxon>
        <taxon>Musaceae</taxon>
        <taxon>Ensete</taxon>
    </lineage>
</organism>
<proteinExistence type="predicted"/>